<sequence length="49" mass="5912">MTWEIILKNGTHIRFNKFREIHKFLGEVAYLRELFNVESTKDTKKETKA</sequence>
<accession>X1UAV7</accession>
<protein>
    <submittedName>
        <fullName evidence="1">Uncharacterized protein</fullName>
    </submittedName>
</protein>
<dbReference type="EMBL" id="BARW01018911">
    <property type="protein sequence ID" value="GAI89454.1"/>
    <property type="molecule type" value="Genomic_DNA"/>
</dbReference>
<gene>
    <name evidence="1" type="ORF">S12H4_32275</name>
</gene>
<evidence type="ECO:0000313" key="1">
    <source>
        <dbReference type="EMBL" id="GAI89454.1"/>
    </source>
</evidence>
<reference evidence="1" key="1">
    <citation type="journal article" date="2014" name="Front. Microbiol.">
        <title>High frequency of phylogenetically diverse reductive dehalogenase-homologous genes in deep subseafloor sedimentary metagenomes.</title>
        <authorList>
            <person name="Kawai M."/>
            <person name="Futagami T."/>
            <person name="Toyoda A."/>
            <person name="Takaki Y."/>
            <person name="Nishi S."/>
            <person name="Hori S."/>
            <person name="Arai W."/>
            <person name="Tsubouchi T."/>
            <person name="Morono Y."/>
            <person name="Uchiyama I."/>
            <person name="Ito T."/>
            <person name="Fujiyama A."/>
            <person name="Inagaki F."/>
            <person name="Takami H."/>
        </authorList>
    </citation>
    <scope>NUCLEOTIDE SEQUENCE</scope>
    <source>
        <strain evidence="1">Expedition CK06-06</strain>
    </source>
</reference>
<dbReference type="AlphaFoldDB" id="X1UAV7"/>
<name>X1UAV7_9ZZZZ</name>
<comment type="caution">
    <text evidence="1">The sequence shown here is derived from an EMBL/GenBank/DDBJ whole genome shotgun (WGS) entry which is preliminary data.</text>
</comment>
<proteinExistence type="predicted"/>
<organism evidence="1">
    <name type="scientific">marine sediment metagenome</name>
    <dbReference type="NCBI Taxonomy" id="412755"/>
    <lineage>
        <taxon>unclassified sequences</taxon>
        <taxon>metagenomes</taxon>
        <taxon>ecological metagenomes</taxon>
    </lineage>
</organism>